<evidence type="ECO:0008006" key="4">
    <source>
        <dbReference type="Google" id="ProtNLM"/>
    </source>
</evidence>
<dbReference type="PANTHER" id="PTHR33395">
    <property type="entry name" value="TRANSCRIPTASE, PUTATIVE-RELATED-RELATED"/>
    <property type="match status" value="1"/>
</dbReference>
<keyword evidence="3" id="KW-1185">Reference proteome</keyword>
<name>A0ABQ9DU37_9PASS</name>
<feature type="region of interest" description="Disordered" evidence="1">
    <location>
        <begin position="139"/>
        <end position="165"/>
    </location>
</feature>
<dbReference type="PANTHER" id="PTHR33395:SF22">
    <property type="entry name" value="REVERSE TRANSCRIPTASE DOMAIN-CONTAINING PROTEIN"/>
    <property type="match status" value="1"/>
</dbReference>
<protein>
    <recommendedName>
        <fullName evidence="4">Rna-directed dna polymerase from mobile element jockey-like</fullName>
    </recommendedName>
</protein>
<evidence type="ECO:0000256" key="1">
    <source>
        <dbReference type="SAM" id="MobiDB-lite"/>
    </source>
</evidence>
<evidence type="ECO:0000313" key="2">
    <source>
        <dbReference type="EMBL" id="KAJ7427523.1"/>
    </source>
</evidence>
<evidence type="ECO:0000313" key="3">
    <source>
        <dbReference type="Proteomes" id="UP001145742"/>
    </source>
</evidence>
<proteinExistence type="predicted"/>
<reference evidence="2" key="1">
    <citation type="submission" date="2019-10" db="EMBL/GenBank/DDBJ databases">
        <authorList>
            <person name="Soares A.E.R."/>
            <person name="Aleixo A."/>
            <person name="Schneider P."/>
            <person name="Miyaki C.Y."/>
            <person name="Schneider M.P."/>
            <person name="Mello C."/>
            <person name="Vasconcelos A.T.R."/>
        </authorList>
    </citation>
    <scope>NUCLEOTIDE SEQUENCE</scope>
    <source>
        <tissue evidence="2">Muscle</tissue>
    </source>
</reference>
<gene>
    <name evidence="2" type="ORF">WISP_06092</name>
</gene>
<comment type="caution">
    <text evidence="2">The sequence shown here is derived from an EMBL/GenBank/DDBJ whole genome shotgun (WGS) entry which is preliminary data.</text>
</comment>
<organism evidence="2 3">
    <name type="scientific">Willisornis vidua</name>
    <name type="common">Xingu scale-backed antbird</name>
    <dbReference type="NCBI Taxonomy" id="1566151"/>
    <lineage>
        <taxon>Eukaryota</taxon>
        <taxon>Metazoa</taxon>
        <taxon>Chordata</taxon>
        <taxon>Craniata</taxon>
        <taxon>Vertebrata</taxon>
        <taxon>Euteleostomi</taxon>
        <taxon>Archelosauria</taxon>
        <taxon>Archosauria</taxon>
        <taxon>Dinosauria</taxon>
        <taxon>Saurischia</taxon>
        <taxon>Theropoda</taxon>
        <taxon>Coelurosauria</taxon>
        <taxon>Aves</taxon>
        <taxon>Neognathae</taxon>
        <taxon>Neoaves</taxon>
        <taxon>Telluraves</taxon>
        <taxon>Australaves</taxon>
        <taxon>Passeriformes</taxon>
        <taxon>Thamnophilidae</taxon>
        <taxon>Willisornis</taxon>
    </lineage>
</organism>
<accession>A0ABQ9DU37</accession>
<sequence>MRRCAMLDLVLTSKEGLVGNVKLWGKFGCSNHKMVPFENLEAVRRVHSKLVSLDFRRADFGLFRHVLGRVPGNEVKRGPRKMVCVQGSPPPCSGAMHPSEEEIKQKCQGASVDEQGLPGQTQTQKGSLQRVNTRTGCGSPVKFPLMGKRNNGNKKDPKNYRSISLTSVPGKTMDQMLLETMLRQMENKKMIDNSQHGFTKGKPYLTNLVAFYDRSTTFGWDKERATDVIYLDLCKEFNTVLHDIRVFKLKRHGLDGRSISQ</sequence>
<dbReference type="EMBL" id="WHWB01031947">
    <property type="protein sequence ID" value="KAJ7427523.1"/>
    <property type="molecule type" value="Genomic_DNA"/>
</dbReference>
<dbReference type="Proteomes" id="UP001145742">
    <property type="component" value="Unassembled WGS sequence"/>
</dbReference>